<keyword evidence="3" id="KW-1185">Reference proteome</keyword>
<proteinExistence type="predicted"/>
<keyword evidence="1" id="KW-0812">Transmembrane</keyword>
<keyword evidence="1" id="KW-1133">Transmembrane helix</keyword>
<name>A0A9W7BKH0_9STRA</name>
<sequence length="92" mass="11155">MCETGKRRRIECKGEEGEEVVNSYHYKPCSSTSSDLQNSYYIFFFSNIFLFIIVIYRVRKEVKLYDNEFDRRRREGYTPVKKREEMIGIEMT</sequence>
<accession>A0A9W7BKH0</accession>
<gene>
    <name evidence="2" type="ORF">TrVE_jg8100</name>
</gene>
<evidence type="ECO:0008006" key="4">
    <source>
        <dbReference type="Google" id="ProtNLM"/>
    </source>
</evidence>
<evidence type="ECO:0000256" key="1">
    <source>
        <dbReference type="SAM" id="Phobius"/>
    </source>
</evidence>
<organism evidence="2 3">
    <name type="scientific">Triparma verrucosa</name>
    <dbReference type="NCBI Taxonomy" id="1606542"/>
    <lineage>
        <taxon>Eukaryota</taxon>
        <taxon>Sar</taxon>
        <taxon>Stramenopiles</taxon>
        <taxon>Ochrophyta</taxon>
        <taxon>Bolidophyceae</taxon>
        <taxon>Parmales</taxon>
        <taxon>Triparmaceae</taxon>
        <taxon>Triparma</taxon>
    </lineage>
</organism>
<protein>
    <recommendedName>
        <fullName evidence="4">Transmembrane protein</fullName>
    </recommendedName>
</protein>
<dbReference type="Proteomes" id="UP001165160">
    <property type="component" value="Unassembled WGS sequence"/>
</dbReference>
<evidence type="ECO:0000313" key="3">
    <source>
        <dbReference type="Proteomes" id="UP001165160"/>
    </source>
</evidence>
<dbReference type="EMBL" id="BRXX01000103">
    <property type="protein sequence ID" value="GMH90151.1"/>
    <property type="molecule type" value="Genomic_DNA"/>
</dbReference>
<comment type="caution">
    <text evidence="2">The sequence shown here is derived from an EMBL/GenBank/DDBJ whole genome shotgun (WGS) entry which is preliminary data.</text>
</comment>
<reference evidence="3" key="1">
    <citation type="journal article" date="2023" name="Commun. Biol.">
        <title>Genome analysis of Parmales, the sister group of diatoms, reveals the evolutionary specialization of diatoms from phago-mixotrophs to photoautotrophs.</title>
        <authorList>
            <person name="Ban H."/>
            <person name="Sato S."/>
            <person name="Yoshikawa S."/>
            <person name="Yamada K."/>
            <person name="Nakamura Y."/>
            <person name="Ichinomiya M."/>
            <person name="Sato N."/>
            <person name="Blanc-Mathieu R."/>
            <person name="Endo H."/>
            <person name="Kuwata A."/>
            <person name="Ogata H."/>
        </authorList>
    </citation>
    <scope>NUCLEOTIDE SEQUENCE [LARGE SCALE GENOMIC DNA]</scope>
    <source>
        <strain evidence="3">NIES 3699</strain>
    </source>
</reference>
<keyword evidence="1" id="KW-0472">Membrane</keyword>
<evidence type="ECO:0000313" key="2">
    <source>
        <dbReference type="EMBL" id="GMH90151.1"/>
    </source>
</evidence>
<feature type="transmembrane region" description="Helical" evidence="1">
    <location>
        <begin position="40"/>
        <end position="58"/>
    </location>
</feature>
<dbReference type="AlphaFoldDB" id="A0A9W7BKH0"/>